<keyword evidence="2" id="KW-1133">Transmembrane helix</keyword>
<protein>
    <submittedName>
        <fullName evidence="3">Uncharacterized protein</fullName>
    </submittedName>
</protein>
<dbReference type="EMBL" id="KB445560">
    <property type="protein sequence ID" value="EMC93510.1"/>
    <property type="molecule type" value="Genomic_DNA"/>
</dbReference>
<dbReference type="FunFam" id="3.30.1360.180:FF:000003">
    <property type="entry name" value="Type I phosphodiesterase/nucleotide pyrophosphatase family protein"/>
    <property type="match status" value="1"/>
</dbReference>
<dbReference type="Gene3D" id="3.30.1360.180">
    <property type="match status" value="1"/>
</dbReference>
<dbReference type="eggNOG" id="KOG2645">
    <property type="taxonomic scope" value="Eukaryota"/>
</dbReference>
<dbReference type="STRING" id="717646.M2N4A2"/>
<dbReference type="PANTHER" id="PTHR10151">
    <property type="entry name" value="ECTONUCLEOTIDE PYROPHOSPHATASE/PHOSPHODIESTERASE"/>
    <property type="match status" value="1"/>
</dbReference>
<dbReference type="HOGENOM" id="CLU_017594_4_0_1"/>
<dbReference type="GeneID" id="19107221"/>
<evidence type="ECO:0000256" key="1">
    <source>
        <dbReference type="SAM" id="MobiDB-lite"/>
    </source>
</evidence>
<accession>M2N4A2</accession>
<dbReference type="CDD" id="cd16018">
    <property type="entry name" value="Enpp"/>
    <property type="match status" value="1"/>
</dbReference>
<dbReference type="Proteomes" id="UP000011761">
    <property type="component" value="Unassembled WGS sequence"/>
</dbReference>
<dbReference type="KEGG" id="bcom:BAUCODRAFT_113907"/>
<reference evidence="3 4" key="1">
    <citation type="journal article" date="2012" name="PLoS Pathog.">
        <title>Diverse lifestyles and strategies of plant pathogenesis encoded in the genomes of eighteen Dothideomycetes fungi.</title>
        <authorList>
            <person name="Ohm R.A."/>
            <person name="Feau N."/>
            <person name="Henrissat B."/>
            <person name="Schoch C.L."/>
            <person name="Horwitz B.A."/>
            <person name="Barry K.W."/>
            <person name="Condon B.J."/>
            <person name="Copeland A.C."/>
            <person name="Dhillon B."/>
            <person name="Glaser F."/>
            <person name="Hesse C.N."/>
            <person name="Kosti I."/>
            <person name="LaButti K."/>
            <person name="Lindquist E.A."/>
            <person name="Lucas S."/>
            <person name="Salamov A.A."/>
            <person name="Bradshaw R.E."/>
            <person name="Ciuffetti L."/>
            <person name="Hamelin R.C."/>
            <person name="Kema G.H.J."/>
            <person name="Lawrence C."/>
            <person name="Scott J.A."/>
            <person name="Spatafora J.W."/>
            <person name="Turgeon B.G."/>
            <person name="de Wit P.J.G.M."/>
            <person name="Zhong S."/>
            <person name="Goodwin S.B."/>
            <person name="Grigoriev I.V."/>
        </authorList>
    </citation>
    <scope>NUCLEOTIDE SEQUENCE [LARGE SCALE GENOMIC DNA]</scope>
    <source>
        <strain evidence="3 4">UAMH 10762</strain>
    </source>
</reference>
<dbReference type="RefSeq" id="XP_007679629.1">
    <property type="nucleotide sequence ID" value="XM_007681439.1"/>
</dbReference>
<name>M2N4A2_BAUPA</name>
<dbReference type="InterPro" id="IPR002591">
    <property type="entry name" value="Phosphodiest/P_Trfase"/>
</dbReference>
<organism evidence="3 4">
    <name type="scientific">Baudoinia panamericana (strain UAMH 10762)</name>
    <name type="common">Angels' share fungus</name>
    <name type="synonym">Baudoinia compniacensis (strain UAMH 10762)</name>
    <dbReference type="NCBI Taxonomy" id="717646"/>
    <lineage>
        <taxon>Eukaryota</taxon>
        <taxon>Fungi</taxon>
        <taxon>Dikarya</taxon>
        <taxon>Ascomycota</taxon>
        <taxon>Pezizomycotina</taxon>
        <taxon>Dothideomycetes</taxon>
        <taxon>Dothideomycetidae</taxon>
        <taxon>Mycosphaerellales</taxon>
        <taxon>Teratosphaeriaceae</taxon>
        <taxon>Baudoinia</taxon>
    </lineage>
</organism>
<dbReference type="GO" id="GO:0009141">
    <property type="term" value="P:nucleoside triphosphate metabolic process"/>
    <property type="evidence" value="ECO:0007669"/>
    <property type="project" value="TreeGrafter"/>
</dbReference>
<dbReference type="OrthoDB" id="415411at2759"/>
<dbReference type="SUPFAM" id="SSF53649">
    <property type="entry name" value="Alkaline phosphatase-like"/>
    <property type="match status" value="1"/>
</dbReference>
<evidence type="ECO:0000313" key="4">
    <source>
        <dbReference type="Proteomes" id="UP000011761"/>
    </source>
</evidence>
<dbReference type="GO" id="GO:0017111">
    <property type="term" value="F:ribonucleoside triphosphate phosphatase activity"/>
    <property type="evidence" value="ECO:0007669"/>
    <property type="project" value="TreeGrafter"/>
</dbReference>
<feature type="region of interest" description="Disordered" evidence="1">
    <location>
        <begin position="1"/>
        <end position="56"/>
    </location>
</feature>
<dbReference type="PANTHER" id="PTHR10151:SF120">
    <property type="entry name" value="BIS(5'-ADENOSYL)-TRIPHOSPHATASE"/>
    <property type="match status" value="1"/>
</dbReference>
<feature type="compositionally biased region" description="Basic and acidic residues" evidence="1">
    <location>
        <begin position="33"/>
        <end position="48"/>
    </location>
</feature>
<gene>
    <name evidence="3" type="ORF">BAUCODRAFT_113907</name>
</gene>
<dbReference type="InterPro" id="IPR017850">
    <property type="entry name" value="Alkaline_phosphatase_core_sf"/>
</dbReference>
<evidence type="ECO:0000256" key="2">
    <source>
        <dbReference type="SAM" id="Phobius"/>
    </source>
</evidence>
<dbReference type="Pfam" id="PF01663">
    <property type="entry name" value="Phosphodiest"/>
    <property type="match status" value="1"/>
</dbReference>
<feature type="transmembrane region" description="Helical" evidence="2">
    <location>
        <begin position="77"/>
        <end position="101"/>
    </location>
</feature>
<feature type="compositionally biased region" description="Basic and acidic residues" evidence="1">
    <location>
        <begin position="10"/>
        <end position="21"/>
    </location>
</feature>
<keyword evidence="2" id="KW-0472">Membrane</keyword>
<sequence>MRPSAAPVYEKVDQTDADRDQVTYADDDDDDNDLRKSEDALDRDHATLEAEAEEEEQEEAERLLFHSSKRRRQRRRWSCCGFAIVHVVISLAFLGLLFGAWSATRRQKYEDAVQHVGEGEGEGEGEGDIEDDWVVVDEQTPQRYVPQTLSNGTHDFAPTTLLISLDGFRADFLRRNITPSLARLRREGVSPKFMLPSFPSLTFPNHYTLVTGLYPESHGIVGNTFWDPTVEKEFFYTDPARSLQAEWWDGAEPVWATAEKGSVRTGVHMWPGSEVEGKGGEGWVKAEYVDQYNGKEALGNKVGRILGWLDLGMDERPQLIAAYVPNVDADGHLYGPNSTYIRSTIAEVDGMMGELLQGLEERNLSGIVNVVVVSDHGMATTSVRRLIQLEDLIDTGLIEHTDGWPLYGLRPYNDSPERLQALYLSLLKKSQQVEYMGKFEVYLRDTNMPERYHFSKNDRIAPLWLVPTAGWAIVTKDEFDIAAAASTSAAGGEEPVYHPRGLHGYDPEHPLMRAIFVARGPAFPHVPGSAIPVFQNTEVYNIVCDSVGIEPAANNGTLRLPLPTDGVHDFVGLEGEEMPYDPQDDESLALPYVSPSIADMPDVEGGTATVANDGEAMETRPVVHDGLDEGEKGAIDRWFEWVSGRLDAIRGWAAGMVGGSDGNNDGGGPQ</sequence>
<proteinExistence type="predicted"/>
<keyword evidence="4" id="KW-1185">Reference proteome</keyword>
<dbReference type="GO" id="GO:0047429">
    <property type="term" value="F:nucleoside triphosphate diphosphatase activity"/>
    <property type="evidence" value="ECO:0007669"/>
    <property type="project" value="TreeGrafter"/>
</dbReference>
<keyword evidence="2" id="KW-0812">Transmembrane</keyword>
<dbReference type="Gene3D" id="3.40.720.10">
    <property type="entry name" value="Alkaline Phosphatase, subunit A"/>
    <property type="match status" value="1"/>
</dbReference>
<dbReference type="AlphaFoldDB" id="M2N4A2"/>
<evidence type="ECO:0000313" key="3">
    <source>
        <dbReference type="EMBL" id="EMC93510.1"/>
    </source>
</evidence>